<reference evidence="4" key="2">
    <citation type="submission" date="2023-03" db="EMBL/GenBank/DDBJ databases">
        <authorList>
            <person name="Inwood S.N."/>
            <person name="Skelly J.G."/>
            <person name="Guhlin J."/>
            <person name="Harrop T.W.R."/>
            <person name="Goldson S.G."/>
            <person name="Dearden P.K."/>
        </authorList>
    </citation>
    <scope>NUCLEOTIDE SEQUENCE</scope>
    <source>
        <strain evidence="4">Irish</strain>
        <tissue evidence="4">Whole body</tissue>
    </source>
</reference>
<keyword evidence="2" id="KW-0560">Oxidoreductase</keyword>
<reference evidence="4" key="1">
    <citation type="journal article" date="2023" name="bioRxiv">
        <title>Scaffold-level genome assemblies of two parasitoid biocontrol wasps reveal the parthenogenesis mechanism and an associated novel virus.</title>
        <authorList>
            <person name="Inwood S."/>
            <person name="Skelly J."/>
            <person name="Guhlin J."/>
            <person name="Harrop T."/>
            <person name="Goldson S."/>
            <person name="Dearden P."/>
        </authorList>
    </citation>
    <scope>NUCLEOTIDE SEQUENCE</scope>
    <source>
        <strain evidence="4">Irish</strain>
        <tissue evidence="4">Whole body</tissue>
    </source>
</reference>
<dbReference type="FunFam" id="3.40.50.720:FF:000047">
    <property type="entry name" value="NADP-dependent L-serine/L-allo-threonine dehydrogenase"/>
    <property type="match status" value="1"/>
</dbReference>
<evidence type="ECO:0000313" key="4">
    <source>
        <dbReference type="EMBL" id="KAK0157063.1"/>
    </source>
</evidence>
<proteinExistence type="inferred from homology"/>
<dbReference type="PANTHER" id="PTHR43115">
    <property type="entry name" value="DEHYDROGENASE/REDUCTASE SDR FAMILY MEMBER 11"/>
    <property type="match status" value="1"/>
</dbReference>
<dbReference type="PRINTS" id="PR00080">
    <property type="entry name" value="SDRFAMILY"/>
</dbReference>
<dbReference type="PANTHER" id="PTHR43115:SF4">
    <property type="entry name" value="DEHYDROGENASE_REDUCTASE SDR FAMILY MEMBER 11"/>
    <property type="match status" value="1"/>
</dbReference>
<dbReference type="Gene3D" id="3.40.50.720">
    <property type="entry name" value="NAD(P)-binding Rossmann-like Domain"/>
    <property type="match status" value="1"/>
</dbReference>
<organism evidence="4 5">
    <name type="scientific">Microctonus aethiopoides</name>
    <dbReference type="NCBI Taxonomy" id="144406"/>
    <lineage>
        <taxon>Eukaryota</taxon>
        <taxon>Metazoa</taxon>
        <taxon>Ecdysozoa</taxon>
        <taxon>Arthropoda</taxon>
        <taxon>Hexapoda</taxon>
        <taxon>Insecta</taxon>
        <taxon>Pterygota</taxon>
        <taxon>Neoptera</taxon>
        <taxon>Endopterygota</taxon>
        <taxon>Hymenoptera</taxon>
        <taxon>Apocrita</taxon>
        <taxon>Ichneumonoidea</taxon>
        <taxon>Braconidae</taxon>
        <taxon>Euphorinae</taxon>
        <taxon>Microctonus</taxon>
    </lineage>
</organism>
<keyword evidence="5" id="KW-1185">Reference proteome</keyword>
<dbReference type="InterPro" id="IPR036291">
    <property type="entry name" value="NAD(P)-bd_dom_sf"/>
</dbReference>
<comment type="similarity">
    <text evidence="1 3">Belongs to the short-chain dehydrogenases/reductases (SDR) family.</text>
</comment>
<comment type="caution">
    <text evidence="4">The sequence shown here is derived from an EMBL/GenBank/DDBJ whole genome shotgun (WGS) entry which is preliminary data.</text>
</comment>
<dbReference type="PRINTS" id="PR00081">
    <property type="entry name" value="GDHRDH"/>
</dbReference>
<feature type="non-terminal residue" evidence="4">
    <location>
        <position position="1"/>
    </location>
</feature>
<sequence length="478" mass="53496">NVCEGLNFDRTKHLDGSTLKVVANLMKNHTWIPDKDYDESLIEKMYPFDRAMVKAIKYSFNATLVYNADRQGYDIRKPPHGYLKRIQNKSSDVGLTLRTRPISYNFTLSYPVAYSNYHIATNNRGHISSFLTKDEYRPTAETLEDLRDSRYTAIYVSPALAMYIKDPVLREKLVVDWDEPDCSLRIIGNDSAACIADIAYLIPPAFENHYHISAQPIRGNIVRESVTLKKMNRWIGKSAVVTGASSGIGEAIAKSLVNAGMNVFGLARRENRLDELSKSLNDAKGSFNYSRCDVRNENDILKAFDNVEQKFGGVDVLVNNAGLGLPGTIGDATTETFRTVLDVNVLGPAIFMREALKSMSKRKTEGHIININSILGLQTSYFYRDINLYSPSKYALHAMNAILRDEITGKKENIRVTGIYPGLVKTEFVDHSGHGREVYNIASYVKSEQIADCVLFALSAPSGTQVDQIVITPLHMKL</sequence>
<dbReference type="AlphaFoldDB" id="A0AA39EZP2"/>
<accession>A0AA39EZP2</accession>
<dbReference type="GO" id="GO:0016616">
    <property type="term" value="F:oxidoreductase activity, acting on the CH-OH group of donors, NAD or NADP as acceptor"/>
    <property type="evidence" value="ECO:0007669"/>
    <property type="project" value="UniProtKB-ARBA"/>
</dbReference>
<name>A0AA39EZP2_9HYME</name>
<dbReference type="Proteomes" id="UP001168990">
    <property type="component" value="Unassembled WGS sequence"/>
</dbReference>
<evidence type="ECO:0000313" key="5">
    <source>
        <dbReference type="Proteomes" id="UP001168990"/>
    </source>
</evidence>
<evidence type="ECO:0000256" key="2">
    <source>
        <dbReference type="ARBA" id="ARBA00023002"/>
    </source>
</evidence>
<evidence type="ECO:0000256" key="3">
    <source>
        <dbReference type="RuleBase" id="RU000363"/>
    </source>
</evidence>
<dbReference type="InterPro" id="IPR002347">
    <property type="entry name" value="SDR_fam"/>
</dbReference>
<dbReference type="SUPFAM" id="SSF51735">
    <property type="entry name" value="NAD(P)-binding Rossmann-fold domains"/>
    <property type="match status" value="1"/>
</dbReference>
<protein>
    <submittedName>
        <fullName evidence="4">Uncharacterized protein</fullName>
    </submittedName>
</protein>
<dbReference type="Pfam" id="PF00106">
    <property type="entry name" value="adh_short"/>
    <property type="match status" value="1"/>
</dbReference>
<dbReference type="EMBL" id="JAQQBS010001636">
    <property type="protein sequence ID" value="KAK0157063.1"/>
    <property type="molecule type" value="Genomic_DNA"/>
</dbReference>
<evidence type="ECO:0000256" key="1">
    <source>
        <dbReference type="ARBA" id="ARBA00006484"/>
    </source>
</evidence>
<gene>
    <name evidence="4" type="ORF">PV328_011941</name>
</gene>